<dbReference type="PANTHER" id="PTHR24118:SF99">
    <property type="entry name" value="POTE ANKYRIN DOMAIN FAMILY MEMBER 3C-RELATED"/>
    <property type="match status" value="1"/>
</dbReference>
<dbReference type="GO" id="GO:0044183">
    <property type="term" value="F:protein folding chaperone"/>
    <property type="evidence" value="ECO:0007669"/>
    <property type="project" value="EnsemblFungi"/>
</dbReference>
<keyword evidence="1" id="KW-0040">ANK repeat</keyword>
<dbReference type="EMBL" id="KB446535">
    <property type="protein sequence ID" value="EME49399.1"/>
    <property type="molecule type" value="Genomic_DNA"/>
</dbReference>
<evidence type="ECO:0000256" key="1">
    <source>
        <dbReference type="PROSITE-ProRule" id="PRU00023"/>
    </source>
</evidence>
<dbReference type="Pfam" id="PF12796">
    <property type="entry name" value="Ank_2"/>
    <property type="match status" value="1"/>
</dbReference>
<feature type="repeat" description="ANK" evidence="1">
    <location>
        <begin position="74"/>
        <end position="107"/>
    </location>
</feature>
<dbReference type="AlphaFoldDB" id="N1Q498"/>
<keyword evidence="3" id="KW-1185">Reference proteome</keyword>
<dbReference type="GO" id="GO:0005829">
    <property type="term" value="C:cytosol"/>
    <property type="evidence" value="ECO:0007669"/>
    <property type="project" value="EnsemblFungi"/>
</dbReference>
<dbReference type="SMART" id="SM00248">
    <property type="entry name" value="ANK"/>
    <property type="match status" value="6"/>
</dbReference>
<dbReference type="GO" id="GO:0005634">
    <property type="term" value="C:nucleus"/>
    <property type="evidence" value="ECO:0007669"/>
    <property type="project" value="EnsemblFungi"/>
</dbReference>
<sequence length="239" mass="25688">MEDNQQDRFAIHAACREGQTQKVESLLNADKKLATRKDDDDRLPLHWAVSHNRLPIVLLLSDLKSFDVDAKDGAGWTSLMMAASLKDADDVVDLLLAKGADPNETTNNGQTALHFAASKSLLDTARKLFAHKASARVSDKRRQLPLHRAAAVGSVPIVKLLLDNRSPINATDIDGSTALHHAIAEGHGDTALALLKAGAEHDKVDGRGNLAIHLAPDIGVRSYILRAAEEEGIELAVTG</sequence>
<dbReference type="Gene3D" id="1.25.40.20">
    <property type="entry name" value="Ankyrin repeat-containing domain"/>
    <property type="match status" value="2"/>
</dbReference>
<feature type="repeat" description="ANK" evidence="1">
    <location>
        <begin position="141"/>
        <end position="173"/>
    </location>
</feature>
<dbReference type="InterPro" id="IPR036770">
    <property type="entry name" value="Ankyrin_rpt-contain_sf"/>
</dbReference>
<gene>
    <name evidence="2" type="ORF">DOTSEDRAFT_143341</name>
</gene>
<reference evidence="3" key="1">
    <citation type="journal article" date="2012" name="PLoS Genet.">
        <title>The genomes of the fungal plant pathogens Cladosporium fulvum and Dothistroma septosporum reveal adaptation to different hosts and lifestyles but also signatures of common ancestry.</title>
        <authorList>
            <person name="de Wit P.J.G.M."/>
            <person name="van der Burgt A."/>
            <person name="Oekmen B."/>
            <person name="Stergiopoulos I."/>
            <person name="Abd-Elsalam K.A."/>
            <person name="Aerts A.L."/>
            <person name="Bahkali A.H."/>
            <person name="Beenen H.G."/>
            <person name="Chettri P."/>
            <person name="Cox M.P."/>
            <person name="Datema E."/>
            <person name="de Vries R.P."/>
            <person name="Dhillon B."/>
            <person name="Ganley A.R."/>
            <person name="Griffiths S.A."/>
            <person name="Guo Y."/>
            <person name="Hamelin R.C."/>
            <person name="Henrissat B."/>
            <person name="Kabir M.S."/>
            <person name="Jashni M.K."/>
            <person name="Kema G."/>
            <person name="Klaubauf S."/>
            <person name="Lapidus A."/>
            <person name="Levasseur A."/>
            <person name="Lindquist E."/>
            <person name="Mehrabi R."/>
            <person name="Ohm R.A."/>
            <person name="Owen T.J."/>
            <person name="Salamov A."/>
            <person name="Schwelm A."/>
            <person name="Schijlen E."/>
            <person name="Sun H."/>
            <person name="van den Burg H.A."/>
            <person name="van Ham R.C.H.J."/>
            <person name="Zhang S."/>
            <person name="Goodwin S.B."/>
            <person name="Grigoriev I.V."/>
            <person name="Collemare J."/>
            <person name="Bradshaw R.E."/>
        </authorList>
    </citation>
    <scope>NUCLEOTIDE SEQUENCE [LARGE SCALE GENOMIC DNA]</scope>
    <source>
        <strain evidence="3">NZE10 / CBS 128990</strain>
    </source>
</reference>
<dbReference type="HOGENOM" id="CLU_000134_18_2_1"/>
<dbReference type="eggNOG" id="KOG4412">
    <property type="taxonomic scope" value="Eukaryota"/>
</dbReference>
<dbReference type="PROSITE" id="PS50088">
    <property type="entry name" value="ANK_REPEAT"/>
    <property type="match status" value="4"/>
</dbReference>
<dbReference type="OrthoDB" id="539213at2759"/>
<protein>
    <submittedName>
        <fullName evidence="2">Uncharacterized protein</fullName>
    </submittedName>
</protein>
<feature type="repeat" description="ANK" evidence="1">
    <location>
        <begin position="108"/>
        <end position="140"/>
    </location>
</feature>
<dbReference type="InterPro" id="IPR002110">
    <property type="entry name" value="Ankyrin_rpt"/>
</dbReference>
<reference evidence="2 3" key="2">
    <citation type="journal article" date="2012" name="PLoS Pathog.">
        <title>Diverse lifestyles and strategies of plant pathogenesis encoded in the genomes of eighteen Dothideomycetes fungi.</title>
        <authorList>
            <person name="Ohm R.A."/>
            <person name="Feau N."/>
            <person name="Henrissat B."/>
            <person name="Schoch C.L."/>
            <person name="Horwitz B.A."/>
            <person name="Barry K.W."/>
            <person name="Condon B.J."/>
            <person name="Copeland A.C."/>
            <person name="Dhillon B."/>
            <person name="Glaser F."/>
            <person name="Hesse C.N."/>
            <person name="Kosti I."/>
            <person name="LaButti K."/>
            <person name="Lindquist E.A."/>
            <person name="Lucas S."/>
            <person name="Salamov A.A."/>
            <person name="Bradshaw R.E."/>
            <person name="Ciuffetti L."/>
            <person name="Hamelin R.C."/>
            <person name="Kema G.H.J."/>
            <person name="Lawrence C."/>
            <person name="Scott J.A."/>
            <person name="Spatafora J.W."/>
            <person name="Turgeon B.G."/>
            <person name="de Wit P.J.G.M."/>
            <person name="Zhong S."/>
            <person name="Goodwin S.B."/>
            <person name="Grigoriev I.V."/>
        </authorList>
    </citation>
    <scope>NUCLEOTIDE SEQUENCE [LARGE SCALE GENOMIC DNA]</scope>
    <source>
        <strain evidence="3">NZE10 / CBS 128990</strain>
    </source>
</reference>
<feature type="repeat" description="ANK" evidence="1">
    <location>
        <begin position="174"/>
        <end position="206"/>
    </location>
</feature>
<evidence type="ECO:0000313" key="3">
    <source>
        <dbReference type="Proteomes" id="UP000016933"/>
    </source>
</evidence>
<dbReference type="OMA" id="WAVAYNR"/>
<name>N1Q498_DOTSN</name>
<dbReference type="SUPFAM" id="SSF48403">
    <property type="entry name" value="Ankyrin repeat"/>
    <property type="match status" value="1"/>
</dbReference>
<dbReference type="Proteomes" id="UP000016933">
    <property type="component" value="Unassembled WGS sequence"/>
</dbReference>
<dbReference type="PANTHER" id="PTHR24118">
    <property type="entry name" value="POTE ANKYRIN DOMAIN"/>
    <property type="match status" value="1"/>
</dbReference>
<dbReference type="STRING" id="675120.N1Q498"/>
<dbReference type="GO" id="GO:0070682">
    <property type="term" value="P:proteasome regulatory particle assembly"/>
    <property type="evidence" value="ECO:0007669"/>
    <property type="project" value="EnsemblFungi"/>
</dbReference>
<proteinExistence type="predicted"/>
<organism evidence="2 3">
    <name type="scientific">Dothistroma septosporum (strain NZE10 / CBS 128990)</name>
    <name type="common">Red band needle blight fungus</name>
    <name type="synonym">Mycosphaerella pini</name>
    <dbReference type="NCBI Taxonomy" id="675120"/>
    <lineage>
        <taxon>Eukaryota</taxon>
        <taxon>Fungi</taxon>
        <taxon>Dikarya</taxon>
        <taxon>Ascomycota</taxon>
        <taxon>Pezizomycotina</taxon>
        <taxon>Dothideomycetes</taxon>
        <taxon>Dothideomycetidae</taxon>
        <taxon>Mycosphaerellales</taxon>
        <taxon>Mycosphaerellaceae</taxon>
        <taxon>Dothistroma</taxon>
    </lineage>
</organism>
<accession>N1Q498</accession>
<dbReference type="Pfam" id="PF13637">
    <property type="entry name" value="Ank_4"/>
    <property type="match status" value="1"/>
</dbReference>
<dbReference type="PROSITE" id="PS50297">
    <property type="entry name" value="ANK_REP_REGION"/>
    <property type="match status" value="4"/>
</dbReference>
<dbReference type="GO" id="GO:1904855">
    <property type="term" value="F:proteasome regulatory particle binding"/>
    <property type="evidence" value="ECO:0007669"/>
    <property type="project" value="EnsemblFungi"/>
</dbReference>
<dbReference type="Pfam" id="PF13857">
    <property type="entry name" value="Ank_5"/>
    <property type="match status" value="1"/>
</dbReference>
<evidence type="ECO:0000313" key="2">
    <source>
        <dbReference type="EMBL" id="EME49399.1"/>
    </source>
</evidence>